<organism evidence="2 3">
    <name type="scientific">Heterodera schachtii</name>
    <name type="common">Sugarbeet cyst nematode worm</name>
    <name type="synonym">Tylenchus schachtii</name>
    <dbReference type="NCBI Taxonomy" id="97005"/>
    <lineage>
        <taxon>Eukaryota</taxon>
        <taxon>Metazoa</taxon>
        <taxon>Ecdysozoa</taxon>
        <taxon>Nematoda</taxon>
        <taxon>Chromadorea</taxon>
        <taxon>Rhabditida</taxon>
        <taxon>Tylenchina</taxon>
        <taxon>Tylenchomorpha</taxon>
        <taxon>Tylenchoidea</taxon>
        <taxon>Heteroderidae</taxon>
        <taxon>Heteroderinae</taxon>
        <taxon>Heterodera</taxon>
    </lineage>
</organism>
<feature type="compositionally biased region" description="Polar residues" evidence="1">
    <location>
        <begin position="43"/>
        <end position="56"/>
    </location>
</feature>
<evidence type="ECO:0000313" key="3">
    <source>
        <dbReference type="Proteomes" id="UP001620645"/>
    </source>
</evidence>
<reference evidence="2 3" key="1">
    <citation type="submission" date="2024-10" db="EMBL/GenBank/DDBJ databases">
        <authorList>
            <person name="Kim D."/>
        </authorList>
    </citation>
    <scope>NUCLEOTIDE SEQUENCE [LARGE SCALE GENOMIC DNA]</scope>
    <source>
        <strain evidence="2">Taebaek</strain>
    </source>
</reference>
<evidence type="ECO:0000313" key="2">
    <source>
        <dbReference type="EMBL" id="KAL3075179.1"/>
    </source>
</evidence>
<feature type="compositionally biased region" description="Low complexity" evidence="1">
    <location>
        <begin position="1"/>
        <end position="11"/>
    </location>
</feature>
<accession>A0ABD2I3U6</accession>
<feature type="compositionally biased region" description="Pro residues" evidence="1">
    <location>
        <begin position="75"/>
        <end position="85"/>
    </location>
</feature>
<dbReference type="Proteomes" id="UP001620645">
    <property type="component" value="Unassembled WGS sequence"/>
</dbReference>
<feature type="compositionally biased region" description="Low complexity" evidence="1">
    <location>
        <begin position="19"/>
        <end position="37"/>
    </location>
</feature>
<feature type="region of interest" description="Disordered" evidence="1">
    <location>
        <begin position="1"/>
        <end position="85"/>
    </location>
</feature>
<comment type="caution">
    <text evidence="2">The sequence shown here is derived from an EMBL/GenBank/DDBJ whole genome shotgun (WGS) entry which is preliminary data.</text>
</comment>
<gene>
    <name evidence="2" type="ORF">niasHS_013402</name>
</gene>
<proteinExistence type="predicted"/>
<evidence type="ECO:0000256" key="1">
    <source>
        <dbReference type="SAM" id="MobiDB-lite"/>
    </source>
</evidence>
<feature type="compositionally biased region" description="Low complexity" evidence="1">
    <location>
        <begin position="61"/>
        <end position="74"/>
    </location>
</feature>
<sequence length="188" mass="19099">MRFGANTAAGGTNAGGTAGDSTTPGTTTTASMSTNAAMPRGNSGPNETAKASSQTADIHLPTTTTVPTSTEPCPVQTPAPQVPLPEPLPALPTFIAPPPQVLRQPPMVPLVVGTQNDCCCNCVQTTCRAMGIAGGRAHGARTTSFGSAIWEELFGGGRDAGPPPSPKLMMATEAKCNSRVLEEAILEV</sequence>
<keyword evidence="3" id="KW-1185">Reference proteome</keyword>
<dbReference type="AlphaFoldDB" id="A0ABD2I3U6"/>
<dbReference type="EMBL" id="JBICCN010000355">
    <property type="protein sequence ID" value="KAL3075179.1"/>
    <property type="molecule type" value="Genomic_DNA"/>
</dbReference>
<protein>
    <submittedName>
        <fullName evidence="2">Uncharacterized protein</fullName>
    </submittedName>
</protein>
<name>A0ABD2I3U6_HETSC</name>